<keyword evidence="1" id="KW-0732">Signal</keyword>
<comment type="caution">
    <text evidence="2">The sequence shown here is derived from an EMBL/GenBank/DDBJ whole genome shotgun (WGS) entry which is preliminary data.</text>
</comment>
<sequence>MYTSLFFLAGWAALMGVSQAKSDPSCRAWLEVTPRGNMLEMSGNCASLTKKTTSFRYEMTLERQSVGGRSTSQQGGEFELAPGQSVVLSSTRVNADGQSTYIGRLRVFDAHNVLLAQDSVRHEPGSK</sequence>
<protein>
    <recommendedName>
        <fullName evidence="4">Curli assembly protein CsgC</fullName>
    </recommendedName>
</protein>
<gene>
    <name evidence="2" type="ORF">HW556_07620</name>
</gene>
<dbReference type="NCBIfam" id="NF041112">
    <property type="entry name" value="chap_CsgH_alph"/>
    <property type="match status" value="1"/>
</dbReference>
<dbReference type="InterPro" id="IPR053722">
    <property type="entry name" value="Curli_assembly_CsgC/AgfC"/>
</dbReference>
<dbReference type="Gene3D" id="2.60.40.2420">
    <property type="match status" value="1"/>
</dbReference>
<name>A0ABX2Q4Q4_9BACT</name>
<dbReference type="InterPro" id="IPR047726">
    <property type="entry name" value="CsgH_dom"/>
</dbReference>
<evidence type="ECO:0000313" key="2">
    <source>
        <dbReference type="EMBL" id="NVO84747.1"/>
    </source>
</evidence>
<dbReference type="EMBL" id="JABKAV010000015">
    <property type="protein sequence ID" value="NVO84747.1"/>
    <property type="molecule type" value="Genomic_DNA"/>
</dbReference>
<evidence type="ECO:0000256" key="1">
    <source>
        <dbReference type="SAM" id="SignalP"/>
    </source>
</evidence>
<accession>A0ABX2Q4Q4</accession>
<dbReference type="RefSeq" id="WP_176899427.1">
    <property type="nucleotide sequence ID" value="NZ_JABKAV010000015.1"/>
</dbReference>
<dbReference type="Proteomes" id="UP000626554">
    <property type="component" value="Unassembled WGS sequence"/>
</dbReference>
<reference evidence="2 3" key="1">
    <citation type="submission" date="2020-05" db="EMBL/GenBank/DDBJ databases">
        <title>Hymenobacter terrestris sp. nov. and Hymenobacter lapidiphilus sp. nov., isolated from regoliths in Antarctica.</title>
        <authorList>
            <person name="Sedlacek I."/>
            <person name="Pantucek R."/>
            <person name="Zeman M."/>
            <person name="Holochova P."/>
            <person name="Kralova S."/>
            <person name="Stankova E."/>
            <person name="Sedo O."/>
            <person name="Micenkova L."/>
            <person name="Svec P."/>
            <person name="Gupta V."/>
            <person name="Sood U."/>
            <person name="Korpole U.S."/>
            <person name="Lal R."/>
        </authorList>
    </citation>
    <scope>NUCLEOTIDE SEQUENCE [LARGE SCALE GENOMIC DNA]</scope>
    <source>
        <strain evidence="2 3">P5252</strain>
    </source>
</reference>
<keyword evidence="3" id="KW-1185">Reference proteome</keyword>
<feature type="chain" id="PRO_5046483034" description="Curli assembly protein CsgC" evidence="1">
    <location>
        <begin position="21"/>
        <end position="127"/>
    </location>
</feature>
<evidence type="ECO:0000313" key="3">
    <source>
        <dbReference type="Proteomes" id="UP000626554"/>
    </source>
</evidence>
<organism evidence="2 3">
    <name type="scientific">Hymenobacter terrestris</name>
    <dbReference type="NCBI Taxonomy" id="2748310"/>
    <lineage>
        <taxon>Bacteria</taxon>
        <taxon>Pseudomonadati</taxon>
        <taxon>Bacteroidota</taxon>
        <taxon>Cytophagia</taxon>
        <taxon>Cytophagales</taxon>
        <taxon>Hymenobacteraceae</taxon>
        <taxon>Hymenobacter</taxon>
    </lineage>
</organism>
<proteinExistence type="predicted"/>
<feature type="signal peptide" evidence="1">
    <location>
        <begin position="1"/>
        <end position="20"/>
    </location>
</feature>
<evidence type="ECO:0008006" key="4">
    <source>
        <dbReference type="Google" id="ProtNLM"/>
    </source>
</evidence>